<evidence type="ECO:0000256" key="8">
    <source>
        <dbReference type="SAM" id="Phobius"/>
    </source>
</evidence>
<dbReference type="InterPro" id="IPR007208">
    <property type="entry name" value="MrpF/PhaF-like"/>
</dbReference>
<dbReference type="PANTHER" id="PTHR34702:SF1">
    <property type="entry name" value="NA(+)_H(+) ANTIPORTER SUBUNIT F"/>
    <property type="match status" value="1"/>
</dbReference>
<dbReference type="EMBL" id="RKKB01000010">
    <property type="protein sequence ID" value="RPA27791.1"/>
    <property type="molecule type" value="Genomic_DNA"/>
</dbReference>
<proteinExistence type="inferred from homology"/>
<dbReference type="Proteomes" id="UP000278855">
    <property type="component" value="Unassembled WGS sequence"/>
</dbReference>
<evidence type="ECO:0000256" key="5">
    <source>
        <dbReference type="ARBA" id="ARBA00022692"/>
    </source>
</evidence>
<evidence type="ECO:0000256" key="7">
    <source>
        <dbReference type="ARBA" id="ARBA00023136"/>
    </source>
</evidence>
<accession>A0A3N4E0N6</accession>
<reference evidence="9 11" key="1">
    <citation type="submission" date="2018-11" db="EMBL/GenBank/DDBJ databases">
        <title>Shewanella sp. M2.</title>
        <authorList>
            <person name="Hwang Y.J."/>
            <person name="Hwang C.Y."/>
        </authorList>
    </citation>
    <scope>NUCLEOTIDE SEQUENCE [LARGE SCALE GENOMIC DNA]</scope>
    <source>
        <strain evidence="9 11">M2</strain>
    </source>
</reference>
<feature type="transmembrane region" description="Helical" evidence="8">
    <location>
        <begin position="59"/>
        <end position="81"/>
    </location>
</feature>
<keyword evidence="7 8" id="KW-0472">Membrane</keyword>
<reference evidence="12" key="2">
    <citation type="submission" date="2018-11" db="EMBL/GenBank/DDBJ databases">
        <title>Shewanella sp. R106.</title>
        <authorList>
            <person name="Hwang Y.J."/>
            <person name="Hwang C.Y."/>
        </authorList>
    </citation>
    <scope>NUCLEOTIDE SEQUENCE [LARGE SCALE GENOMIC DNA]</scope>
    <source>
        <strain evidence="12">R106</strain>
    </source>
</reference>
<keyword evidence="5 8" id="KW-0812">Transmembrane</keyword>
<sequence>MMTTFLLIVALALAMLLLLSLLRLLRAPSYADCLLTTQLVGTIGVAVLALMSVIQRQPYLLDVALVLALLTSITIVTFTQLRGTPQ</sequence>
<dbReference type="RefSeq" id="WP_124013560.1">
    <property type="nucleotide sequence ID" value="NZ_CP034073.1"/>
</dbReference>
<feature type="transmembrane region" description="Helical" evidence="8">
    <location>
        <begin position="36"/>
        <end position="54"/>
    </location>
</feature>
<keyword evidence="11" id="KW-1185">Reference proteome</keyword>
<dbReference type="EMBL" id="CP034073">
    <property type="protein sequence ID" value="AZG33516.1"/>
    <property type="molecule type" value="Genomic_DNA"/>
</dbReference>
<evidence type="ECO:0000313" key="11">
    <source>
        <dbReference type="Proteomes" id="UP000273778"/>
    </source>
</evidence>
<evidence type="ECO:0000256" key="3">
    <source>
        <dbReference type="ARBA" id="ARBA00022448"/>
    </source>
</evidence>
<dbReference type="GO" id="GO:0005886">
    <property type="term" value="C:plasma membrane"/>
    <property type="evidence" value="ECO:0007669"/>
    <property type="project" value="UniProtKB-SubCell"/>
</dbReference>
<comment type="similarity">
    <text evidence="2">Belongs to the CPA3 antiporters (TC 2.A.63) subunit F family.</text>
</comment>
<protein>
    <submittedName>
        <fullName evidence="10">Multiple resistance and pH regulation protein F</fullName>
    </submittedName>
</protein>
<keyword evidence="6 8" id="KW-1133">Transmembrane helix</keyword>
<evidence type="ECO:0000313" key="12">
    <source>
        <dbReference type="Proteomes" id="UP000278855"/>
    </source>
</evidence>
<dbReference type="Pfam" id="PF04066">
    <property type="entry name" value="MrpF_PhaF"/>
    <property type="match status" value="1"/>
</dbReference>
<dbReference type="PANTHER" id="PTHR34702">
    <property type="entry name" value="NA(+)/H(+) ANTIPORTER SUBUNIT F1"/>
    <property type="match status" value="1"/>
</dbReference>
<evidence type="ECO:0000313" key="9">
    <source>
        <dbReference type="EMBL" id="AZG33516.1"/>
    </source>
</evidence>
<evidence type="ECO:0000256" key="1">
    <source>
        <dbReference type="ARBA" id="ARBA00004651"/>
    </source>
</evidence>
<reference evidence="10" key="3">
    <citation type="submission" date="2018-11" db="EMBL/GenBank/DDBJ databases">
        <authorList>
            <person name="Hwang Y.J."/>
            <person name="Hwang C.Y."/>
        </authorList>
    </citation>
    <scope>NUCLEOTIDE SEQUENCE</scope>
    <source>
        <strain evidence="10">R106</strain>
    </source>
</reference>
<keyword evidence="4" id="KW-1003">Cell membrane</keyword>
<keyword evidence="3" id="KW-0813">Transport</keyword>
<dbReference type="AlphaFoldDB" id="A0A3N4E0N6"/>
<dbReference type="Proteomes" id="UP000273778">
    <property type="component" value="Chromosome"/>
</dbReference>
<name>A0A3N4E0N6_9GAMM</name>
<dbReference type="KEGG" id="spsr:EGC80_00260"/>
<gene>
    <name evidence="10" type="ORF">EGC77_16290</name>
    <name evidence="9" type="ORF">EGC80_00260</name>
</gene>
<evidence type="ECO:0000256" key="4">
    <source>
        <dbReference type="ARBA" id="ARBA00022475"/>
    </source>
</evidence>
<dbReference type="GO" id="GO:0015385">
    <property type="term" value="F:sodium:proton antiporter activity"/>
    <property type="evidence" value="ECO:0007669"/>
    <property type="project" value="TreeGrafter"/>
</dbReference>
<evidence type="ECO:0000313" key="10">
    <source>
        <dbReference type="EMBL" id="RPA27791.1"/>
    </source>
</evidence>
<evidence type="ECO:0000256" key="6">
    <source>
        <dbReference type="ARBA" id="ARBA00022989"/>
    </source>
</evidence>
<comment type="subcellular location">
    <subcellularLocation>
        <location evidence="1">Cell membrane</location>
        <topology evidence="1">Multi-pass membrane protein</topology>
    </subcellularLocation>
</comment>
<evidence type="ECO:0000256" key="2">
    <source>
        <dbReference type="ARBA" id="ARBA00009212"/>
    </source>
</evidence>
<organism evidence="10 12">
    <name type="scientific">Shewanella psychromarinicola</name>
    <dbReference type="NCBI Taxonomy" id="2487742"/>
    <lineage>
        <taxon>Bacteria</taxon>
        <taxon>Pseudomonadati</taxon>
        <taxon>Pseudomonadota</taxon>
        <taxon>Gammaproteobacteria</taxon>
        <taxon>Alteromonadales</taxon>
        <taxon>Shewanellaceae</taxon>
        <taxon>Shewanella</taxon>
    </lineage>
</organism>